<keyword evidence="2" id="KW-1133">Transmembrane helix</keyword>
<accession>A0A538T2B7</accession>
<feature type="transmembrane region" description="Helical" evidence="2">
    <location>
        <begin position="221"/>
        <end position="242"/>
    </location>
</feature>
<dbReference type="Proteomes" id="UP000316852">
    <property type="component" value="Unassembled WGS sequence"/>
</dbReference>
<evidence type="ECO:0000256" key="1">
    <source>
        <dbReference type="SAM" id="MobiDB-lite"/>
    </source>
</evidence>
<keyword evidence="2" id="KW-0472">Membrane</keyword>
<keyword evidence="3" id="KW-0808">Transferase</keyword>
<dbReference type="InterPro" id="IPR043130">
    <property type="entry name" value="CDP-OH_PTrfase_TM_dom"/>
</dbReference>
<feature type="region of interest" description="Disordered" evidence="1">
    <location>
        <begin position="267"/>
        <end position="286"/>
    </location>
</feature>
<protein>
    <submittedName>
        <fullName evidence="3">CDP-alcohol phosphatidyltransferase family protein</fullName>
    </submittedName>
</protein>
<dbReference type="Gene3D" id="1.20.120.1760">
    <property type="match status" value="1"/>
</dbReference>
<evidence type="ECO:0000256" key="2">
    <source>
        <dbReference type="SAM" id="Phobius"/>
    </source>
</evidence>
<gene>
    <name evidence="3" type="ORF">E6K76_09660</name>
</gene>
<sequence length="315" mass="34311">MERPGELRAICQAGKNGDPGWYVIHRKLSIYLTWLFLRAKVPLGIVSASMMGLGIGGALLVASNHGTWNAVGFVLLYFAFLLDKVDGEMARYRRVESVRGILLDRFYHRLVEPGLFLAVAARQAGAGSHAELLAVGAAVALLANVIDEVQHLSPYILLKHVRETGSLPTSRLEGRWSIGIAHAAALFRPLKMFRMFIIAIPSFAAAYAVQRLTGWPAPTYYLYASALGLGAYLVFQCVYYYLFKLDAEIAAILSQFPTLDTAPLRRSETTAAEDAGRGEHAGESHFPAGQAADIARAGKARPVHYARTAHGGEQT</sequence>
<feature type="compositionally biased region" description="Basic and acidic residues" evidence="1">
    <location>
        <begin position="267"/>
        <end position="283"/>
    </location>
</feature>
<dbReference type="Pfam" id="PF01066">
    <property type="entry name" value="CDP-OH_P_transf"/>
    <property type="match status" value="1"/>
</dbReference>
<dbReference type="InterPro" id="IPR000462">
    <property type="entry name" value="CDP-OH_P_trans"/>
</dbReference>
<dbReference type="GO" id="GO:0016740">
    <property type="term" value="F:transferase activity"/>
    <property type="evidence" value="ECO:0007669"/>
    <property type="project" value="UniProtKB-KW"/>
</dbReference>
<dbReference type="AlphaFoldDB" id="A0A538T2B7"/>
<feature type="transmembrane region" description="Helical" evidence="2">
    <location>
        <begin position="68"/>
        <end position="85"/>
    </location>
</feature>
<feature type="transmembrane region" description="Helical" evidence="2">
    <location>
        <begin position="41"/>
        <end position="62"/>
    </location>
</feature>
<proteinExistence type="predicted"/>
<dbReference type="EMBL" id="VBOW01000051">
    <property type="protein sequence ID" value="TMQ57785.1"/>
    <property type="molecule type" value="Genomic_DNA"/>
</dbReference>
<reference evidence="3 4" key="1">
    <citation type="journal article" date="2019" name="Nat. Microbiol.">
        <title>Mediterranean grassland soil C-N compound turnover is dependent on rainfall and depth, and is mediated by genomically divergent microorganisms.</title>
        <authorList>
            <person name="Diamond S."/>
            <person name="Andeer P.F."/>
            <person name="Li Z."/>
            <person name="Crits-Christoph A."/>
            <person name="Burstein D."/>
            <person name="Anantharaman K."/>
            <person name="Lane K.R."/>
            <person name="Thomas B.C."/>
            <person name="Pan C."/>
            <person name="Northen T.R."/>
            <person name="Banfield J.F."/>
        </authorList>
    </citation>
    <scope>NUCLEOTIDE SEQUENCE [LARGE SCALE GENOMIC DNA]</scope>
    <source>
        <strain evidence="3">WS_6</strain>
    </source>
</reference>
<evidence type="ECO:0000313" key="3">
    <source>
        <dbReference type="EMBL" id="TMQ57785.1"/>
    </source>
</evidence>
<feature type="transmembrane region" description="Helical" evidence="2">
    <location>
        <begin position="192"/>
        <end position="209"/>
    </location>
</feature>
<comment type="caution">
    <text evidence="3">The sequence shown here is derived from an EMBL/GenBank/DDBJ whole genome shotgun (WGS) entry which is preliminary data.</text>
</comment>
<name>A0A538T2B7_UNCEI</name>
<keyword evidence="2" id="KW-0812">Transmembrane</keyword>
<organism evidence="3 4">
    <name type="scientific">Eiseniibacteriota bacterium</name>
    <dbReference type="NCBI Taxonomy" id="2212470"/>
    <lineage>
        <taxon>Bacteria</taxon>
        <taxon>Candidatus Eiseniibacteriota</taxon>
    </lineage>
</organism>
<evidence type="ECO:0000313" key="4">
    <source>
        <dbReference type="Proteomes" id="UP000316852"/>
    </source>
</evidence>